<evidence type="ECO:0000313" key="1">
    <source>
        <dbReference type="EMBL" id="MDP5276535.1"/>
    </source>
</evidence>
<proteinExistence type="predicted"/>
<dbReference type="Proteomes" id="UP001231941">
    <property type="component" value="Unassembled WGS sequence"/>
</dbReference>
<accession>A0ABT9J4H5</accession>
<keyword evidence="2" id="KW-1185">Reference proteome</keyword>
<dbReference type="SUPFAM" id="SSF54593">
    <property type="entry name" value="Glyoxalase/Bleomycin resistance protein/Dihydroxybiphenyl dioxygenase"/>
    <property type="match status" value="1"/>
</dbReference>
<reference evidence="1 2" key="1">
    <citation type="submission" date="2023-08" db="EMBL/GenBank/DDBJ databases">
        <authorList>
            <person name="Park J.-S."/>
        </authorList>
    </citation>
    <scope>NUCLEOTIDE SEQUENCE [LARGE SCALE GENOMIC DNA]</scope>
    <source>
        <strain evidence="1 2">2205SS18-9</strain>
    </source>
</reference>
<gene>
    <name evidence="1" type="ORF">Q5Y73_20785</name>
</gene>
<dbReference type="RefSeq" id="WP_305993842.1">
    <property type="nucleotide sequence ID" value="NZ_JAVAMP010000015.1"/>
</dbReference>
<protein>
    <submittedName>
        <fullName evidence="1">Uncharacterized protein</fullName>
    </submittedName>
</protein>
<comment type="caution">
    <text evidence="1">The sequence shown here is derived from an EMBL/GenBank/DDBJ whole genome shotgun (WGS) entry which is preliminary data.</text>
</comment>
<sequence>MMYIKEIEMKTFHPAKMKLFYTNVLEMELVSEGENHFSVIAGETKLRFNRDSEMPFYHFCLRTNSLYSQYFPVV</sequence>
<dbReference type="InterPro" id="IPR029068">
    <property type="entry name" value="Glyas_Bleomycin-R_OHBP_Dase"/>
</dbReference>
<dbReference type="EMBL" id="JAVAMP010000015">
    <property type="protein sequence ID" value="MDP5276535.1"/>
    <property type="molecule type" value="Genomic_DNA"/>
</dbReference>
<name>A0ABT9J4H5_9BACL</name>
<dbReference type="Gene3D" id="3.10.180.10">
    <property type="entry name" value="2,3-Dihydroxybiphenyl 1,2-Dioxygenase, domain 1"/>
    <property type="match status" value="1"/>
</dbReference>
<organism evidence="1 2">
    <name type="scientific">Chengkuizengella axinellae</name>
    <dbReference type="NCBI Taxonomy" id="3064388"/>
    <lineage>
        <taxon>Bacteria</taxon>
        <taxon>Bacillati</taxon>
        <taxon>Bacillota</taxon>
        <taxon>Bacilli</taxon>
        <taxon>Bacillales</taxon>
        <taxon>Paenibacillaceae</taxon>
        <taxon>Chengkuizengella</taxon>
    </lineage>
</organism>
<evidence type="ECO:0000313" key="2">
    <source>
        <dbReference type="Proteomes" id="UP001231941"/>
    </source>
</evidence>